<evidence type="ECO:0000256" key="1">
    <source>
        <dbReference type="SAM" id="Phobius"/>
    </source>
</evidence>
<gene>
    <name evidence="2" type="ORF">UA74_29860</name>
</gene>
<dbReference type="KEGG" id="acad:UA74_29860"/>
<keyword evidence="1" id="KW-0472">Membrane</keyword>
<dbReference type="InterPro" id="IPR021741">
    <property type="entry name" value="DUF3311"/>
</dbReference>
<dbReference type="AlphaFoldDB" id="A0AAC9PV73"/>
<protein>
    <submittedName>
        <fullName evidence="2">DUF3311 family protein</fullName>
    </submittedName>
</protein>
<reference evidence="3" key="1">
    <citation type="submission" date="2016-06" db="EMBL/GenBank/DDBJ databases">
        <title>Complete genome sequence of Actinoalloteichus fjordicus DSM 46855 (=ADI127-17), type strain of the new species Actinoalloteichus fjordicus.</title>
        <authorList>
            <person name="Ruckert C."/>
            <person name="Nouioui I."/>
            <person name="Willmese J."/>
            <person name="van Wezel G."/>
            <person name="Klenk H.-P."/>
            <person name="Kalinowski J."/>
            <person name="Zotchev S.B."/>
        </authorList>
    </citation>
    <scope>NUCLEOTIDE SEQUENCE [LARGE SCALE GENOMIC DNA]</scope>
    <source>
        <strain evidence="3">ADI127-7</strain>
    </source>
</reference>
<dbReference type="RefSeq" id="WP_075743171.1">
    <property type="nucleotide sequence ID" value="NZ_CP016076.1"/>
</dbReference>
<proteinExistence type="predicted"/>
<dbReference type="Proteomes" id="UP000185511">
    <property type="component" value="Chromosome"/>
</dbReference>
<organism evidence="2 3">
    <name type="scientific">Actinoalloteichus fjordicus</name>
    <dbReference type="NCBI Taxonomy" id="1612552"/>
    <lineage>
        <taxon>Bacteria</taxon>
        <taxon>Bacillati</taxon>
        <taxon>Actinomycetota</taxon>
        <taxon>Actinomycetes</taxon>
        <taxon>Pseudonocardiales</taxon>
        <taxon>Pseudonocardiaceae</taxon>
        <taxon>Actinoalloteichus</taxon>
    </lineage>
</organism>
<keyword evidence="3" id="KW-1185">Reference proteome</keyword>
<dbReference type="Pfam" id="PF11755">
    <property type="entry name" value="DUF3311"/>
    <property type="match status" value="1"/>
</dbReference>
<keyword evidence="1" id="KW-0812">Transmembrane</keyword>
<keyword evidence="1" id="KW-1133">Transmembrane helix</keyword>
<name>A0AAC9PV73_9PSEU</name>
<accession>A0AAC9PV73</accession>
<dbReference type="EMBL" id="CP016076">
    <property type="protein sequence ID" value="APU17963.1"/>
    <property type="molecule type" value="Genomic_DNA"/>
</dbReference>
<evidence type="ECO:0000313" key="3">
    <source>
        <dbReference type="Proteomes" id="UP000185511"/>
    </source>
</evidence>
<feature type="transmembrane region" description="Helical" evidence="1">
    <location>
        <begin position="45"/>
        <end position="65"/>
    </location>
</feature>
<feature type="transmembrane region" description="Helical" evidence="1">
    <location>
        <begin position="14"/>
        <end position="33"/>
    </location>
</feature>
<sequence length="91" mass="10088">MTGLPRRRGRTSRWNAWSLLLLVPLLVLVTPFFNRMEPSLLGLPFFYWSQFLFIPLGVACTAIVVNRTRPRLAVGTGEVPADGGTDGGESR</sequence>
<evidence type="ECO:0000313" key="2">
    <source>
        <dbReference type="EMBL" id="APU17963.1"/>
    </source>
</evidence>